<dbReference type="RefSeq" id="WP_010767651.1">
    <property type="nucleotide sequence ID" value="NZ_ASWE01000002.1"/>
</dbReference>
<dbReference type="STRING" id="154621.RV11_GL002540"/>
<organism evidence="1 2">
    <name type="scientific">Enterococcus phoeniculicola ATCC BAA-412</name>
    <dbReference type="NCBI Taxonomy" id="1158610"/>
    <lineage>
        <taxon>Bacteria</taxon>
        <taxon>Bacillati</taxon>
        <taxon>Bacillota</taxon>
        <taxon>Bacilli</taxon>
        <taxon>Lactobacillales</taxon>
        <taxon>Enterococcaceae</taxon>
        <taxon>Enterococcus</taxon>
    </lineage>
</organism>
<name>R3TYD9_9ENTE</name>
<dbReference type="Proteomes" id="UP000013785">
    <property type="component" value="Unassembled WGS sequence"/>
</dbReference>
<comment type="caution">
    <text evidence="1">The sequence shown here is derived from an EMBL/GenBank/DDBJ whole genome shotgun (WGS) entry which is preliminary data.</text>
</comment>
<dbReference type="EMBL" id="AJAT01000011">
    <property type="protein sequence ID" value="EOL46173.1"/>
    <property type="molecule type" value="Genomic_DNA"/>
</dbReference>
<sequence>MKKTAYITMKDEGLLNVLKQVDGDVSTIELIDEQNDLDVMVLSRSDWAYLVGLLDSEERERFSLEDTTDDWSKE</sequence>
<dbReference type="OrthoDB" id="2187032at2"/>
<protein>
    <submittedName>
        <fullName evidence="1">Uncharacterized protein</fullName>
    </submittedName>
</protein>
<evidence type="ECO:0000313" key="2">
    <source>
        <dbReference type="Proteomes" id="UP000013785"/>
    </source>
</evidence>
<dbReference type="eggNOG" id="ENOG50307XH">
    <property type="taxonomic scope" value="Bacteria"/>
</dbReference>
<reference evidence="1 2" key="1">
    <citation type="submission" date="2013-02" db="EMBL/GenBank/DDBJ databases">
        <title>The Genome Sequence of Enterococcus phoeniculicola BAA-412.</title>
        <authorList>
            <consortium name="The Broad Institute Genome Sequencing Platform"/>
            <consortium name="The Broad Institute Genome Sequencing Center for Infectious Disease"/>
            <person name="Earl A.M."/>
            <person name="Gilmore M.S."/>
            <person name="Lebreton F."/>
            <person name="Walker B."/>
            <person name="Young S.K."/>
            <person name="Zeng Q."/>
            <person name="Gargeya S."/>
            <person name="Fitzgerald M."/>
            <person name="Haas B."/>
            <person name="Abouelleil A."/>
            <person name="Alvarado L."/>
            <person name="Arachchi H.M."/>
            <person name="Berlin A.M."/>
            <person name="Chapman S.B."/>
            <person name="Dewar J."/>
            <person name="Goldberg J."/>
            <person name="Griggs A."/>
            <person name="Gujja S."/>
            <person name="Hansen M."/>
            <person name="Howarth C."/>
            <person name="Imamovic A."/>
            <person name="Larimer J."/>
            <person name="McCowan C."/>
            <person name="Murphy C."/>
            <person name="Neiman D."/>
            <person name="Pearson M."/>
            <person name="Priest M."/>
            <person name="Roberts A."/>
            <person name="Saif S."/>
            <person name="Shea T."/>
            <person name="Sisk P."/>
            <person name="Sykes S."/>
            <person name="Wortman J."/>
            <person name="Nusbaum C."/>
            <person name="Birren B."/>
        </authorList>
    </citation>
    <scope>NUCLEOTIDE SEQUENCE [LARGE SCALE GENOMIC DNA]</scope>
    <source>
        <strain evidence="1 2">ATCC BAA-412</strain>
    </source>
</reference>
<evidence type="ECO:0000313" key="1">
    <source>
        <dbReference type="EMBL" id="EOL46173.1"/>
    </source>
</evidence>
<accession>R3TYD9</accession>
<dbReference type="PATRIC" id="fig|1158610.3.peg.960"/>
<keyword evidence="2" id="KW-1185">Reference proteome</keyword>
<gene>
    <name evidence="1" type="ORF">UC3_00979</name>
</gene>
<proteinExistence type="predicted"/>
<dbReference type="HOGENOM" id="CLU_2682102_0_0_9"/>
<dbReference type="AlphaFoldDB" id="R3TYD9"/>